<sequence length="417" mass="47036">MSPLDRPAAAQRSSYYSLEGSAFLDNYTPEIVRAGTLTQKIDGLFKRQKTTWQDIERRFERKSRPWNPLLDYLWNRRYPLRALLPIAAAVLELILLLFLFCTYYTLPADPHTGAKPPRVADLYSIFPFISCVGSKRLSVYQGLTFCVVILSITSTAISFYFNRDDQLGWQTRRTGWLASVVGAGLSIWVVFAAATPNRHLHLLVTAVKAIMVFSIKSTGMLVDHLERRKYPALREVGVIKVLLWWRAITLVFAFPLALMTNIAIFGCNGSKPEEIQTPGTRCYRIMALGAPAEWLYALTTVSWSLAIAFDIYTTPIVSKVKSQQDQTEIELLVSPPSSLGQWSTQPHSPESPAFFSHSKDDEHTPGQSSFDEVGSKANRNRHYEDFGAEPVDVRDDYEDGGEREDDLGLEARTKVWA</sequence>
<evidence type="ECO:0000313" key="4">
    <source>
        <dbReference type="Proteomes" id="UP000053789"/>
    </source>
</evidence>
<feature type="transmembrane region" description="Helical" evidence="2">
    <location>
        <begin position="142"/>
        <end position="162"/>
    </location>
</feature>
<feature type="region of interest" description="Disordered" evidence="1">
    <location>
        <begin position="337"/>
        <end position="417"/>
    </location>
</feature>
<gene>
    <name evidence="3" type="ORF">Z519_08423</name>
</gene>
<feature type="compositionally biased region" description="Acidic residues" evidence="1">
    <location>
        <begin position="395"/>
        <end position="408"/>
    </location>
</feature>
<keyword evidence="4" id="KW-1185">Reference proteome</keyword>
<evidence type="ECO:0000256" key="1">
    <source>
        <dbReference type="SAM" id="MobiDB-lite"/>
    </source>
</evidence>
<feature type="transmembrane region" description="Helical" evidence="2">
    <location>
        <begin position="294"/>
        <end position="312"/>
    </location>
</feature>
<evidence type="ECO:0000256" key="2">
    <source>
        <dbReference type="SAM" id="Phobius"/>
    </source>
</evidence>
<feature type="transmembrane region" description="Helical" evidence="2">
    <location>
        <begin position="82"/>
        <end position="106"/>
    </location>
</feature>
<dbReference type="Proteomes" id="UP000053789">
    <property type="component" value="Unassembled WGS sequence"/>
</dbReference>
<keyword evidence="2" id="KW-0472">Membrane</keyword>
<keyword evidence="2" id="KW-1133">Transmembrane helix</keyword>
<protein>
    <submittedName>
        <fullName evidence="3">Uncharacterized protein</fullName>
    </submittedName>
</protein>
<keyword evidence="2" id="KW-0812">Transmembrane</keyword>
<accession>A0A0D2HIR2</accession>
<dbReference type="VEuPathDB" id="FungiDB:Z519_08423"/>
<organism evidence="3 4">
    <name type="scientific">Cladophialophora bantiana (strain ATCC 10958 / CBS 173.52 / CDC B-1940 / NIH 8579)</name>
    <name type="common">Xylohypha bantiana</name>
    <dbReference type="NCBI Taxonomy" id="1442370"/>
    <lineage>
        <taxon>Eukaryota</taxon>
        <taxon>Fungi</taxon>
        <taxon>Dikarya</taxon>
        <taxon>Ascomycota</taxon>
        <taxon>Pezizomycotina</taxon>
        <taxon>Eurotiomycetes</taxon>
        <taxon>Chaetothyriomycetidae</taxon>
        <taxon>Chaetothyriales</taxon>
        <taxon>Herpotrichiellaceae</taxon>
        <taxon>Cladophialophora</taxon>
    </lineage>
</organism>
<proteinExistence type="predicted"/>
<dbReference type="AlphaFoldDB" id="A0A0D2HIR2"/>
<evidence type="ECO:0000313" key="3">
    <source>
        <dbReference type="EMBL" id="KIW90640.1"/>
    </source>
</evidence>
<feature type="compositionally biased region" description="Polar residues" evidence="1">
    <location>
        <begin position="337"/>
        <end position="348"/>
    </location>
</feature>
<dbReference type="RefSeq" id="XP_016617309.1">
    <property type="nucleotide sequence ID" value="XM_016766151.1"/>
</dbReference>
<dbReference type="GeneID" id="27701351"/>
<reference evidence="3" key="1">
    <citation type="submission" date="2015-01" db="EMBL/GenBank/DDBJ databases">
        <title>The Genome Sequence of Cladophialophora bantiana CBS 173.52.</title>
        <authorList>
            <consortium name="The Broad Institute Genomics Platform"/>
            <person name="Cuomo C."/>
            <person name="de Hoog S."/>
            <person name="Gorbushina A."/>
            <person name="Stielow B."/>
            <person name="Teixiera M."/>
            <person name="Abouelleil A."/>
            <person name="Chapman S.B."/>
            <person name="Priest M."/>
            <person name="Young S.K."/>
            <person name="Wortman J."/>
            <person name="Nusbaum C."/>
            <person name="Birren B."/>
        </authorList>
    </citation>
    <scope>NUCLEOTIDE SEQUENCE [LARGE SCALE GENOMIC DNA]</scope>
    <source>
        <strain evidence="3">CBS 173.52</strain>
    </source>
</reference>
<name>A0A0D2HIR2_CLAB1</name>
<feature type="transmembrane region" description="Helical" evidence="2">
    <location>
        <begin position="200"/>
        <end position="222"/>
    </location>
</feature>
<feature type="transmembrane region" description="Helical" evidence="2">
    <location>
        <begin position="174"/>
        <end position="194"/>
    </location>
</feature>
<dbReference type="OrthoDB" id="4141992at2759"/>
<dbReference type="HOGENOM" id="CLU_054587_0_0_1"/>
<feature type="transmembrane region" description="Helical" evidence="2">
    <location>
        <begin position="243"/>
        <end position="264"/>
    </location>
</feature>
<dbReference type="EMBL" id="KN846992">
    <property type="protein sequence ID" value="KIW90640.1"/>
    <property type="molecule type" value="Genomic_DNA"/>
</dbReference>